<protein>
    <recommendedName>
        <fullName evidence="9">Cysteine dioxygenase</fullName>
    </recommendedName>
</protein>
<dbReference type="Gene3D" id="2.60.120.10">
    <property type="entry name" value="Jelly Rolls"/>
    <property type="match status" value="1"/>
</dbReference>
<sequence>MPDGSSHNLTIDSQKPTTSIDQLATITSWLTNHLPTQDHRASVADALKVAIPGLDIDALCTEPVNENGYSRNVLYTDPNGRFSILGLKWYPGAETPIHGHNAWGCVGVLSGTVQCETYDYCCDSKSVHSTGLVTGTPGVVATVNPNPEGIHRIFNDSDTPATTLHIYGLDLAQEDQSVNVWY</sequence>
<feature type="binding site" evidence="6">
    <location>
        <position position="151"/>
    </location>
    <ligand>
        <name>Fe cation</name>
        <dbReference type="ChEBI" id="CHEBI:24875"/>
        <note>catalytic</note>
    </ligand>
</feature>
<evidence type="ECO:0000313" key="8">
    <source>
        <dbReference type="Proteomes" id="UP000630923"/>
    </source>
</evidence>
<comment type="caution">
    <text evidence="7">The sequence shown here is derived from an EMBL/GenBank/DDBJ whole genome shotgun (WGS) entry which is preliminary data.</text>
</comment>
<name>A0A919AXT0_9PROT</name>
<evidence type="ECO:0000256" key="1">
    <source>
        <dbReference type="ARBA" id="ARBA00006622"/>
    </source>
</evidence>
<evidence type="ECO:0000256" key="6">
    <source>
        <dbReference type="PIRSR" id="PIRSR610300-51"/>
    </source>
</evidence>
<dbReference type="GO" id="GO:0008198">
    <property type="term" value="F:ferrous iron binding"/>
    <property type="evidence" value="ECO:0007669"/>
    <property type="project" value="TreeGrafter"/>
</dbReference>
<keyword evidence="2 6" id="KW-0479">Metal-binding</keyword>
<evidence type="ECO:0008006" key="9">
    <source>
        <dbReference type="Google" id="ProtNLM"/>
    </source>
</evidence>
<feature type="binding site" evidence="6">
    <location>
        <position position="98"/>
    </location>
    <ligand>
        <name>Fe cation</name>
        <dbReference type="ChEBI" id="CHEBI:24875"/>
        <note>catalytic</note>
    </ligand>
</feature>
<dbReference type="Proteomes" id="UP000630923">
    <property type="component" value="Unassembled WGS sequence"/>
</dbReference>
<dbReference type="Pfam" id="PF05995">
    <property type="entry name" value="CDO_I"/>
    <property type="match status" value="1"/>
</dbReference>
<dbReference type="RefSeq" id="WP_191253834.1">
    <property type="nucleotide sequence ID" value="NZ_BNCI01000002.1"/>
</dbReference>
<keyword evidence="4" id="KW-0560">Oxidoreductase</keyword>
<dbReference type="CDD" id="cd10548">
    <property type="entry name" value="cupin_CDO"/>
    <property type="match status" value="1"/>
</dbReference>
<dbReference type="EMBL" id="BNCI01000002">
    <property type="protein sequence ID" value="GHF30230.1"/>
    <property type="molecule type" value="Genomic_DNA"/>
</dbReference>
<gene>
    <name evidence="7" type="ORF">GCM10017044_27020</name>
</gene>
<evidence type="ECO:0000313" key="7">
    <source>
        <dbReference type="EMBL" id="GHF30230.1"/>
    </source>
</evidence>
<keyword evidence="3" id="KW-0223">Dioxygenase</keyword>
<accession>A0A919AXT0</accession>
<organism evidence="7 8">
    <name type="scientific">Kordiimonas sediminis</name>
    <dbReference type="NCBI Taxonomy" id="1735581"/>
    <lineage>
        <taxon>Bacteria</taxon>
        <taxon>Pseudomonadati</taxon>
        <taxon>Pseudomonadota</taxon>
        <taxon>Alphaproteobacteria</taxon>
        <taxon>Kordiimonadales</taxon>
        <taxon>Kordiimonadaceae</taxon>
        <taxon>Kordiimonas</taxon>
    </lineage>
</organism>
<dbReference type="PANTHER" id="PTHR12918">
    <property type="entry name" value="CYSTEINE DIOXYGENASE"/>
    <property type="match status" value="1"/>
</dbReference>
<evidence type="ECO:0000256" key="4">
    <source>
        <dbReference type="ARBA" id="ARBA00023002"/>
    </source>
</evidence>
<dbReference type="GO" id="GO:0016702">
    <property type="term" value="F:oxidoreductase activity, acting on single donors with incorporation of molecular oxygen, incorporation of two atoms of oxygen"/>
    <property type="evidence" value="ECO:0007669"/>
    <property type="project" value="InterPro"/>
</dbReference>
<keyword evidence="8" id="KW-1185">Reference proteome</keyword>
<comment type="similarity">
    <text evidence="1">Belongs to the cysteine dioxygenase family.</text>
</comment>
<reference evidence="7" key="2">
    <citation type="submission" date="2020-09" db="EMBL/GenBank/DDBJ databases">
        <authorList>
            <person name="Sun Q."/>
            <person name="Kim S."/>
        </authorList>
    </citation>
    <scope>NUCLEOTIDE SEQUENCE</scope>
    <source>
        <strain evidence="7">KCTC 42590</strain>
    </source>
</reference>
<dbReference type="InterPro" id="IPR010300">
    <property type="entry name" value="CDO_1"/>
</dbReference>
<dbReference type="AlphaFoldDB" id="A0A919AXT0"/>
<dbReference type="SUPFAM" id="SSF51182">
    <property type="entry name" value="RmlC-like cupins"/>
    <property type="match status" value="1"/>
</dbReference>
<keyword evidence="5 6" id="KW-0408">Iron</keyword>
<dbReference type="PANTHER" id="PTHR12918:SF1">
    <property type="entry name" value="CYSTEINE DIOXYGENASE TYPE 1"/>
    <property type="match status" value="1"/>
</dbReference>
<proteinExistence type="inferred from homology"/>
<reference evidence="7" key="1">
    <citation type="journal article" date="2014" name="Int. J. Syst. Evol. Microbiol.">
        <title>Complete genome sequence of Corynebacterium casei LMG S-19264T (=DSM 44701T), isolated from a smear-ripened cheese.</title>
        <authorList>
            <consortium name="US DOE Joint Genome Institute (JGI-PGF)"/>
            <person name="Walter F."/>
            <person name="Albersmeier A."/>
            <person name="Kalinowski J."/>
            <person name="Ruckert C."/>
        </authorList>
    </citation>
    <scope>NUCLEOTIDE SEQUENCE</scope>
    <source>
        <strain evidence="7">KCTC 42590</strain>
    </source>
</reference>
<evidence type="ECO:0000256" key="2">
    <source>
        <dbReference type="ARBA" id="ARBA00022723"/>
    </source>
</evidence>
<dbReference type="InterPro" id="IPR014710">
    <property type="entry name" value="RmlC-like_jellyroll"/>
</dbReference>
<dbReference type="InterPro" id="IPR011051">
    <property type="entry name" value="RmlC_Cupin_sf"/>
</dbReference>
<feature type="binding site" evidence="6">
    <location>
        <position position="100"/>
    </location>
    <ligand>
        <name>Fe cation</name>
        <dbReference type="ChEBI" id="CHEBI:24875"/>
        <note>catalytic</note>
    </ligand>
</feature>
<evidence type="ECO:0000256" key="3">
    <source>
        <dbReference type="ARBA" id="ARBA00022964"/>
    </source>
</evidence>
<evidence type="ECO:0000256" key="5">
    <source>
        <dbReference type="ARBA" id="ARBA00023004"/>
    </source>
</evidence>